<protein>
    <submittedName>
        <fullName evidence="2">Uncharacterized protein</fullName>
    </submittedName>
</protein>
<accession>A0A165IY64</accession>
<keyword evidence="1" id="KW-0472">Membrane</keyword>
<keyword evidence="1" id="KW-0812">Transmembrane</keyword>
<dbReference type="AlphaFoldDB" id="A0A165IY64"/>
<evidence type="ECO:0000256" key="1">
    <source>
        <dbReference type="SAM" id="Phobius"/>
    </source>
</evidence>
<dbReference type="Proteomes" id="UP000076842">
    <property type="component" value="Unassembled WGS sequence"/>
</dbReference>
<dbReference type="EMBL" id="KV423925">
    <property type="protein sequence ID" value="KZT61125.1"/>
    <property type="molecule type" value="Genomic_DNA"/>
</dbReference>
<dbReference type="InParanoid" id="A0A165IY64"/>
<keyword evidence="1" id="KW-1133">Transmembrane helix</keyword>
<sequence length="277" mass="30788">MLVGQDWLQTCLCPDDSVSGQWNFFLRHHGQYITTTELENLTCSINPYLGNATSSYESRTLQYTTVIGPDFRSSPDSSIMGALLLLLPQIVHLSQNQQGNAVADNVLDALQSQGFTLGDASQGLDFSMMGAYEDIWQNFLRGWLEYTTTCLRRHYADPINPVDDPTSWRITGQLTGEPYGWSFVPINVLFLAPILLVSVITLSLLLWALYGIQTTHPVGRHDPTDANTLLLVGATCHDNLRDRIQEAGKEGGDVLDDKAVREIRVIFKDGRLAQAVD</sequence>
<dbReference type="STRING" id="1353952.A0A165IY64"/>
<reference evidence="2 3" key="1">
    <citation type="journal article" date="2016" name="Mol. Biol. Evol.">
        <title>Comparative Genomics of Early-Diverging Mushroom-Forming Fungi Provides Insights into the Origins of Lignocellulose Decay Capabilities.</title>
        <authorList>
            <person name="Nagy L.G."/>
            <person name="Riley R."/>
            <person name="Tritt A."/>
            <person name="Adam C."/>
            <person name="Daum C."/>
            <person name="Floudas D."/>
            <person name="Sun H."/>
            <person name="Yadav J.S."/>
            <person name="Pangilinan J."/>
            <person name="Larsson K.H."/>
            <person name="Matsuura K."/>
            <person name="Barry K."/>
            <person name="Labutti K."/>
            <person name="Kuo R."/>
            <person name="Ohm R.A."/>
            <person name="Bhattacharya S.S."/>
            <person name="Shirouzu T."/>
            <person name="Yoshinaga Y."/>
            <person name="Martin F.M."/>
            <person name="Grigoriev I.V."/>
            <person name="Hibbett D.S."/>
        </authorList>
    </citation>
    <scope>NUCLEOTIDE SEQUENCE [LARGE SCALE GENOMIC DNA]</scope>
    <source>
        <strain evidence="2 3">HHB12733</strain>
    </source>
</reference>
<name>A0A165IY64_9BASI</name>
<proteinExistence type="predicted"/>
<feature type="transmembrane region" description="Helical" evidence="1">
    <location>
        <begin position="188"/>
        <end position="210"/>
    </location>
</feature>
<gene>
    <name evidence="2" type="ORF">CALCODRAFT_514885</name>
</gene>
<evidence type="ECO:0000313" key="2">
    <source>
        <dbReference type="EMBL" id="KZT61125.1"/>
    </source>
</evidence>
<keyword evidence="3" id="KW-1185">Reference proteome</keyword>
<evidence type="ECO:0000313" key="3">
    <source>
        <dbReference type="Proteomes" id="UP000076842"/>
    </source>
</evidence>
<organism evidence="2 3">
    <name type="scientific">Calocera cornea HHB12733</name>
    <dbReference type="NCBI Taxonomy" id="1353952"/>
    <lineage>
        <taxon>Eukaryota</taxon>
        <taxon>Fungi</taxon>
        <taxon>Dikarya</taxon>
        <taxon>Basidiomycota</taxon>
        <taxon>Agaricomycotina</taxon>
        <taxon>Dacrymycetes</taxon>
        <taxon>Dacrymycetales</taxon>
        <taxon>Dacrymycetaceae</taxon>
        <taxon>Calocera</taxon>
    </lineage>
</organism>